<comment type="caution">
    <text evidence="1">The sequence shown here is derived from an EMBL/GenBank/DDBJ whole genome shotgun (WGS) entry which is preliminary data.</text>
</comment>
<proteinExistence type="predicted"/>
<protein>
    <submittedName>
        <fullName evidence="1">Uncharacterized protein</fullName>
    </submittedName>
</protein>
<keyword evidence="2" id="KW-1185">Reference proteome</keyword>
<evidence type="ECO:0000313" key="2">
    <source>
        <dbReference type="Proteomes" id="UP000602510"/>
    </source>
</evidence>
<evidence type="ECO:0000313" key="1">
    <source>
        <dbReference type="EMBL" id="KAF4039178.1"/>
    </source>
</evidence>
<dbReference type="PANTHER" id="PTHR31239">
    <property type="entry name" value="NICOLIN 1"/>
    <property type="match status" value="1"/>
</dbReference>
<organism evidence="1 2">
    <name type="scientific">Phytophthora infestans</name>
    <name type="common">Potato late blight agent</name>
    <name type="synonym">Botrytis infestans</name>
    <dbReference type="NCBI Taxonomy" id="4787"/>
    <lineage>
        <taxon>Eukaryota</taxon>
        <taxon>Sar</taxon>
        <taxon>Stramenopiles</taxon>
        <taxon>Oomycota</taxon>
        <taxon>Peronosporomycetes</taxon>
        <taxon>Peronosporales</taxon>
        <taxon>Peronosporaceae</taxon>
        <taxon>Phytophthora</taxon>
    </lineage>
</organism>
<dbReference type="InterPro" id="IPR040235">
    <property type="entry name" value="Nicolin-1"/>
</dbReference>
<name>A0A833SV22_PHYIN</name>
<sequence>MTELPIQTSRLLVPSSASPFPSTSASLKLAHPSAKATGSVGFKLSLLTPRKPSVQCCLVFRNFYVAWLRIVQINVDGSSTELASTYPLMKHVHYENDAQNWQIVKLNQLPVSWNPHIFDSLCVYLSQPSPLWKTWELHDVKFYELPQESDSEPDEALAATRLGSANPPKLEHAASLSRNESAAEARLTQLLKRQFSRPTLAHGHTGVNSGTNSVEERATRCLDLVLRLRELLEPIEE</sequence>
<gene>
    <name evidence="1" type="ORF">GN244_ATG08607</name>
</gene>
<accession>A0A833SV22</accession>
<reference evidence="1" key="1">
    <citation type="submission" date="2020-04" db="EMBL/GenBank/DDBJ databases">
        <title>Hybrid Assembly of Korean Phytophthora infestans isolates.</title>
        <authorList>
            <person name="Prokchorchik M."/>
            <person name="Lee Y."/>
            <person name="Seo J."/>
            <person name="Cho J.-H."/>
            <person name="Park Y.-E."/>
            <person name="Jang D.-C."/>
            <person name="Im J.-S."/>
            <person name="Choi J.-G."/>
            <person name="Park H.-J."/>
            <person name="Lee G.-B."/>
            <person name="Lee Y.-G."/>
            <person name="Hong S.-Y."/>
            <person name="Cho K."/>
            <person name="Sohn K.H."/>
        </authorList>
    </citation>
    <scope>NUCLEOTIDE SEQUENCE</scope>
    <source>
        <strain evidence="1">KR_1_A1</strain>
    </source>
</reference>
<dbReference type="GO" id="GO:0005654">
    <property type="term" value="C:nucleoplasm"/>
    <property type="evidence" value="ECO:0007669"/>
    <property type="project" value="TreeGrafter"/>
</dbReference>
<dbReference type="AlphaFoldDB" id="A0A833SV22"/>
<dbReference type="Proteomes" id="UP000602510">
    <property type="component" value="Unassembled WGS sequence"/>
</dbReference>
<dbReference type="PANTHER" id="PTHR31239:SF2">
    <property type="entry name" value="NICOLIN-1"/>
    <property type="match status" value="1"/>
</dbReference>
<dbReference type="EMBL" id="WSZM01000180">
    <property type="protein sequence ID" value="KAF4039178.1"/>
    <property type="molecule type" value="Genomic_DNA"/>
</dbReference>